<dbReference type="PANTHER" id="PTHR24096:SF422">
    <property type="entry name" value="BCDNA.GH02901"/>
    <property type="match status" value="1"/>
</dbReference>
<dbReference type="PANTHER" id="PTHR24096">
    <property type="entry name" value="LONG-CHAIN-FATTY-ACID--COA LIGASE"/>
    <property type="match status" value="1"/>
</dbReference>
<dbReference type="EMBL" id="KN552132">
    <property type="protein sequence ID" value="KHJ91354.1"/>
    <property type="molecule type" value="Genomic_DNA"/>
</dbReference>
<sequence length="372" mass="41613">MMLGAISMGADVNCTREELVTALRSSQCKAVITNSSLLSKVTAAAKDCPYVKTIICVRSSKDEVLPEGVAAWEDAIQTHTGHFEKIKSSADDPAFIQYQTGVPESRNGIVMSHKSISTMVKISTEYFSKYVYKRMFYDNKEGVYEPHSEHAILSMPFHHIFGFEHLNRILLEGISGVIMTKSDPIQYLETIQKYKPKVVSMLPYLASFLLEDPVVAKYDLKSLEVVLIGGAPFSEKLMVDFLRKYKHVRFMVPFYGWPECGVGFMSPMKRRHGTATVLPTFHQKVVSTETGAALPFDVEGELCLRSPTMMLGYMNNPESTSKVLDSEGWFHTGDIGVLDPAGQTTIVDRQRVAKEVGSSQMEQKAREQSLRL</sequence>
<dbReference type="SUPFAM" id="SSF56801">
    <property type="entry name" value="Acetyl-CoA synthetase-like"/>
    <property type="match status" value="1"/>
</dbReference>
<dbReference type="InterPro" id="IPR000873">
    <property type="entry name" value="AMP-dep_synth/lig_dom"/>
</dbReference>
<dbReference type="GO" id="GO:0016405">
    <property type="term" value="F:CoA-ligase activity"/>
    <property type="evidence" value="ECO:0007669"/>
    <property type="project" value="TreeGrafter"/>
</dbReference>
<dbReference type="Gene3D" id="3.40.50.980">
    <property type="match status" value="2"/>
</dbReference>
<organism evidence="4 5">
    <name type="scientific">Oesophagostomum dentatum</name>
    <name type="common">Nodular worm</name>
    <dbReference type="NCBI Taxonomy" id="61180"/>
    <lineage>
        <taxon>Eukaryota</taxon>
        <taxon>Metazoa</taxon>
        <taxon>Ecdysozoa</taxon>
        <taxon>Nematoda</taxon>
        <taxon>Chromadorea</taxon>
        <taxon>Rhabditida</taxon>
        <taxon>Rhabditina</taxon>
        <taxon>Rhabditomorpha</taxon>
        <taxon>Strongyloidea</taxon>
        <taxon>Strongylidae</taxon>
        <taxon>Oesophagostomum</taxon>
    </lineage>
</organism>
<comment type="subcellular location">
    <subcellularLocation>
        <location evidence="1">Peroxisome</location>
    </subcellularLocation>
</comment>
<evidence type="ECO:0000256" key="1">
    <source>
        <dbReference type="ARBA" id="ARBA00004275"/>
    </source>
</evidence>
<dbReference type="GO" id="GO:0005777">
    <property type="term" value="C:peroxisome"/>
    <property type="evidence" value="ECO:0007669"/>
    <property type="project" value="UniProtKB-SubCell"/>
</dbReference>
<feature type="domain" description="AMP-dependent synthetase/ligase" evidence="3">
    <location>
        <begin position="1"/>
        <end position="313"/>
    </location>
</feature>
<protein>
    <submittedName>
        <fullName evidence="4">AMP-binding enzyme</fullName>
    </submittedName>
</protein>
<name>A0A0B1T277_OESDE</name>
<evidence type="ECO:0000313" key="5">
    <source>
        <dbReference type="Proteomes" id="UP000053660"/>
    </source>
</evidence>
<dbReference type="OrthoDB" id="10253869at2759"/>
<accession>A0A0B1T277</accession>
<evidence type="ECO:0000256" key="2">
    <source>
        <dbReference type="ARBA" id="ARBA00023140"/>
    </source>
</evidence>
<proteinExistence type="predicted"/>
<evidence type="ECO:0000259" key="3">
    <source>
        <dbReference type="Pfam" id="PF00501"/>
    </source>
</evidence>
<reference evidence="4 5" key="1">
    <citation type="submission" date="2014-03" db="EMBL/GenBank/DDBJ databases">
        <title>Draft genome of the hookworm Oesophagostomum dentatum.</title>
        <authorList>
            <person name="Mitreva M."/>
        </authorList>
    </citation>
    <scope>NUCLEOTIDE SEQUENCE [LARGE SCALE GENOMIC DNA]</scope>
    <source>
        <strain evidence="4 5">OD-Hann</strain>
    </source>
</reference>
<evidence type="ECO:0000313" key="4">
    <source>
        <dbReference type="EMBL" id="KHJ91354.1"/>
    </source>
</evidence>
<dbReference type="AlphaFoldDB" id="A0A0B1T277"/>
<gene>
    <name evidence="4" type="ORF">OESDEN_08784</name>
</gene>
<dbReference type="Pfam" id="PF00501">
    <property type="entry name" value="AMP-binding"/>
    <property type="match status" value="1"/>
</dbReference>
<dbReference type="Proteomes" id="UP000053660">
    <property type="component" value="Unassembled WGS sequence"/>
</dbReference>
<dbReference type="Gene3D" id="2.30.38.10">
    <property type="entry name" value="Luciferase, Domain 3"/>
    <property type="match status" value="1"/>
</dbReference>
<keyword evidence="2" id="KW-0576">Peroxisome</keyword>
<keyword evidence="5" id="KW-1185">Reference proteome</keyword>